<evidence type="ECO:0000256" key="1">
    <source>
        <dbReference type="SAM" id="MobiDB-lite"/>
    </source>
</evidence>
<sequence length="334" mass="36828">MPVSWSYCHTISSARSSRQQPTATLLSRSPSHASPTKHKAGECQCLATPTHRADQRSSNRADHLIYRNLFFTRKVGHFRREGDGSTALQKFGVVLEARPASFFASHVRSLHFDGDHSSEKILPVIRVCTGVSDFGLYATIGGPTANEVYRLVHTLPLKTLFISSANLALLCEHEPATSCLKTLQRLALVDTWTYPARKFPALTHLALAPDFDSLAVTAVKAALAMPQIVSVVAMLTYVNTPRQSETLQALRALAGQRFVLFTLPVSPTRYIEDDLWDLANEYPDEETQIGALCGFFLDFAVLESFANQCAFSGILEEIPGPRILSYEEFIALGV</sequence>
<comment type="caution">
    <text evidence="2">The sequence shown here is derived from an EMBL/GenBank/DDBJ whole genome shotgun (WGS) entry which is preliminary data.</text>
</comment>
<gene>
    <name evidence="2" type="ORF">H0H81_009058</name>
</gene>
<keyword evidence="3" id="KW-1185">Reference proteome</keyword>
<reference evidence="2" key="2">
    <citation type="submission" date="2021-10" db="EMBL/GenBank/DDBJ databases">
        <title>Phylogenomics reveals ancestral predisposition of the termite-cultivated fungus Termitomyces towards a domesticated lifestyle.</title>
        <authorList>
            <person name="Auxier B."/>
            <person name="Grum-Grzhimaylo A."/>
            <person name="Cardenas M.E."/>
            <person name="Lodge J.D."/>
            <person name="Laessoe T."/>
            <person name="Pedersen O."/>
            <person name="Smith M.E."/>
            <person name="Kuyper T.W."/>
            <person name="Franco-Molano E.A."/>
            <person name="Baroni T.J."/>
            <person name="Aanen D.K."/>
        </authorList>
    </citation>
    <scope>NUCLEOTIDE SEQUENCE</scope>
    <source>
        <strain evidence="2">D49</strain>
    </source>
</reference>
<protein>
    <submittedName>
        <fullName evidence="2">Uncharacterized protein</fullName>
    </submittedName>
</protein>
<dbReference type="EMBL" id="JABCKI010000026">
    <property type="protein sequence ID" value="KAG5653942.1"/>
    <property type="molecule type" value="Genomic_DNA"/>
</dbReference>
<evidence type="ECO:0000313" key="3">
    <source>
        <dbReference type="Proteomes" id="UP000717328"/>
    </source>
</evidence>
<dbReference type="Proteomes" id="UP000717328">
    <property type="component" value="Unassembled WGS sequence"/>
</dbReference>
<reference evidence="2" key="1">
    <citation type="submission" date="2021-02" db="EMBL/GenBank/DDBJ databases">
        <authorList>
            <person name="Nieuwenhuis M."/>
            <person name="Van De Peppel L.J.J."/>
        </authorList>
    </citation>
    <scope>NUCLEOTIDE SEQUENCE</scope>
    <source>
        <strain evidence="2">D49</strain>
    </source>
</reference>
<dbReference type="AlphaFoldDB" id="A0A9P7GNM4"/>
<proteinExistence type="predicted"/>
<evidence type="ECO:0000313" key="2">
    <source>
        <dbReference type="EMBL" id="KAG5653942.1"/>
    </source>
</evidence>
<accession>A0A9P7GNM4</accession>
<name>A0A9P7GNM4_9AGAR</name>
<organism evidence="2 3">
    <name type="scientific">Sphagnurus paluster</name>
    <dbReference type="NCBI Taxonomy" id="117069"/>
    <lineage>
        <taxon>Eukaryota</taxon>
        <taxon>Fungi</taxon>
        <taxon>Dikarya</taxon>
        <taxon>Basidiomycota</taxon>
        <taxon>Agaricomycotina</taxon>
        <taxon>Agaricomycetes</taxon>
        <taxon>Agaricomycetidae</taxon>
        <taxon>Agaricales</taxon>
        <taxon>Tricholomatineae</taxon>
        <taxon>Lyophyllaceae</taxon>
        <taxon>Sphagnurus</taxon>
    </lineage>
</organism>
<feature type="region of interest" description="Disordered" evidence="1">
    <location>
        <begin position="18"/>
        <end position="41"/>
    </location>
</feature>
<feature type="compositionally biased region" description="Polar residues" evidence="1">
    <location>
        <begin position="18"/>
        <end position="34"/>
    </location>
</feature>
<dbReference type="OrthoDB" id="3145912at2759"/>